<gene>
    <name evidence="2" type="ORF">JKG68_32320</name>
</gene>
<dbReference type="Proteomes" id="UP000605848">
    <property type="component" value="Unassembled WGS sequence"/>
</dbReference>
<proteinExistence type="predicted"/>
<organism evidence="2 3">
    <name type="scientific">Microvirga aerilata</name>
    <dbReference type="NCBI Taxonomy" id="670292"/>
    <lineage>
        <taxon>Bacteria</taxon>
        <taxon>Pseudomonadati</taxon>
        <taxon>Pseudomonadota</taxon>
        <taxon>Alphaproteobacteria</taxon>
        <taxon>Hyphomicrobiales</taxon>
        <taxon>Methylobacteriaceae</taxon>
        <taxon>Microvirga</taxon>
    </lineage>
</organism>
<evidence type="ECO:0000313" key="3">
    <source>
        <dbReference type="Proteomes" id="UP000605848"/>
    </source>
</evidence>
<reference evidence="2" key="1">
    <citation type="submission" date="2021-01" db="EMBL/GenBank/DDBJ databases">
        <title>Microvirga sp.</title>
        <authorList>
            <person name="Kim M.K."/>
        </authorList>
    </citation>
    <scope>NUCLEOTIDE SEQUENCE</scope>
    <source>
        <strain evidence="2">5420S-16</strain>
    </source>
</reference>
<accession>A0A936ZQ01</accession>
<keyword evidence="3" id="KW-1185">Reference proteome</keyword>
<comment type="caution">
    <text evidence="2">The sequence shown here is derived from an EMBL/GenBank/DDBJ whole genome shotgun (WGS) entry which is preliminary data.</text>
</comment>
<sequence length="91" mass="10114">MAMKYVLIFILNSANPAEQHIAHAWDKLFASYDDCLKQASSLEMHNTVLKDCKTVEVPGDGPRKEDVVLTPEASILEEPDQTGSSTRPLKE</sequence>
<dbReference type="RefSeq" id="WP_202066520.1">
    <property type="nucleotide sequence ID" value="NZ_JAEQMY010000275.1"/>
</dbReference>
<dbReference type="AlphaFoldDB" id="A0A936ZQ01"/>
<feature type="region of interest" description="Disordered" evidence="1">
    <location>
        <begin position="55"/>
        <end position="91"/>
    </location>
</feature>
<evidence type="ECO:0000256" key="1">
    <source>
        <dbReference type="SAM" id="MobiDB-lite"/>
    </source>
</evidence>
<dbReference type="EMBL" id="JAEQMY010000275">
    <property type="protein sequence ID" value="MBL0408548.1"/>
    <property type="molecule type" value="Genomic_DNA"/>
</dbReference>
<name>A0A936ZQ01_9HYPH</name>
<evidence type="ECO:0000313" key="2">
    <source>
        <dbReference type="EMBL" id="MBL0408548.1"/>
    </source>
</evidence>
<protein>
    <submittedName>
        <fullName evidence="2">Uncharacterized protein</fullName>
    </submittedName>
</protein>
<feature type="compositionally biased region" description="Polar residues" evidence="1">
    <location>
        <begin position="81"/>
        <end position="91"/>
    </location>
</feature>